<dbReference type="RefSeq" id="WP_175060985.1">
    <property type="nucleotide sequence ID" value="NZ_LR793268.1"/>
</dbReference>
<name>A0A1R3T5C8_STRSL</name>
<reference evidence="2" key="1">
    <citation type="submission" date="2016-08" db="EMBL/GenBank/DDBJ databases">
        <authorList>
            <person name="Seilhamer J.J."/>
        </authorList>
    </citation>
    <scope>NUCLEOTIDE SEQUENCE</scope>
    <source>
        <strain evidence="2">L60</strain>
    </source>
</reference>
<proteinExistence type="predicted"/>
<dbReference type="AlphaFoldDB" id="A0A1R3T5C8"/>
<sequence length="290" mass="33724">MNAQMAYLLGMVLGNGEIQRNATETTITIEIPHKNLQDDEGLEVSIYVKSSLADIRNVIEPLIGNTLPITQTDRATQISFTKSNEDYTMREIVRYIGGGVHHSTMKMNDELFRISPDEKKELLRGVADVTGYIRRSNMAYGQEGMHRVYIEIPGNWQFVIDVANMLKSLDIPVQTIDFGHPNFRDSKLKKYNEGKHNYWQKEHQVKIFANEFLPIGFNIVHKQRALQNYAEELLDYVDENKTHKFYWEKQVRIRKKPIHPMENSERLPDIIRGKHFDSWTQLAEILGYGK</sequence>
<dbReference type="InterPro" id="IPR027434">
    <property type="entry name" value="Homing_endonucl"/>
</dbReference>
<organism evidence="2">
    <name type="scientific">Streptococcus salivarius</name>
    <dbReference type="NCBI Taxonomy" id="1304"/>
    <lineage>
        <taxon>Bacteria</taxon>
        <taxon>Bacillati</taxon>
        <taxon>Bacillota</taxon>
        <taxon>Bacilli</taxon>
        <taxon>Lactobacillales</taxon>
        <taxon>Streptococcaceae</taxon>
        <taxon>Streptococcus</taxon>
    </lineage>
</organism>
<dbReference type="PROSITE" id="PS50819">
    <property type="entry name" value="INTEIN_ENDONUCLEASE"/>
    <property type="match status" value="1"/>
</dbReference>
<dbReference type="EMBL" id="LT622833">
    <property type="protein sequence ID" value="SCW20874.1"/>
    <property type="molecule type" value="Genomic_DNA"/>
</dbReference>
<accession>A0A1R3T5C8</accession>
<reference evidence="2" key="2">
    <citation type="submission" date="2017-02" db="EMBL/GenBank/DDBJ databases">
        <title>Diversity of integrative and conjugative elements of Streptococcus salivarius and their intra- and interspecies transfer.</title>
        <authorList>
            <person name="Dahmane N."/>
            <person name="Libante V."/>
            <person name="Charron-Bourgoin F."/>
            <person name="Guedon E."/>
            <person name="Guedon G."/>
            <person name="Leblond-Bourget N."/>
            <person name="Payot S."/>
        </authorList>
    </citation>
    <scope>NUCLEOTIDE SEQUENCE</scope>
    <source>
        <strain evidence="2">L60</strain>
    </source>
</reference>
<dbReference type="InterPro" id="IPR004042">
    <property type="entry name" value="Intein_endonuc_central"/>
</dbReference>
<evidence type="ECO:0000259" key="1">
    <source>
        <dbReference type="PROSITE" id="PS50819"/>
    </source>
</evidence>
<evidence type="ECO:0000313" key="2">
    <source>
        <dbReference type="EMBL" id="SCW20874.1"/>
    </source>
</evidence>
<dbReference type="GO" id="GO:0004519">
    <property type="term" value="F:endonuclease activity"/>
    <property type="evidence" value="ECO:0007669"/>
    <property type="project" value="InterPro"/>
</dbReference>
<feature type="domain" description="DOD-type homing endonuclease" evidence="1">
    <location>
        <begin position="8"/>
        <end position="171"/>
    </location>
</feature>
<dbReference type="Gene3D" id="3.10.28.10">
    <property type="entry name" value="Homing endonucleases"/>
    <property type="match status" value="1"/>
</dbReference>
<protein>
    <recommendedName>
        <fullName evidence="1">DOD-type homing endonuclease domain-containing protein</fullName>
    </recommendedName>
</protein>